<evidence type="ECO:0000256" key="6">
    <source>
        <dbReference type="ARBA" id="ARBA00022723"/>
    </source>
</evidence>
<dbReference type="Gene3D" id="3.10.580.10">
    <property type="entry name" value="CBS-domain"/>
    <property type="match status" value="1"/>
</dbReference>
<evidence type="ECO:0000256" key="11">
    <source>
        <dbReference type="ARBA" id="ARBA00023049"/>
    </source>
</evidence>
<feature type="domain" description="CBS" evidence="18">
    <location>
        <begin position="239"/>
        <end position="296"/>
    </location>
</feature>
<evidence type="ECO:0000256" key="13">
    <source>
        <dbReference type="ARBA" id="ARBA00023136"/>
    </source>
</evidence>
<evidence type="ECO:0000256" key="10">
    <source>
        <dbReference type="ARBA" id="ARBA00022989"/>
    </source>
</evidence>
<evidence type="ECO:0000256" key="14">
    <source>
        <dbReference type="PIRNR" id="PIRNR006404"/>
    </source>
</evidence>
<feature type="transmembrane region" description="Helical" evidence="14">
    <location>
        <begin position="139"/>
        <end position="159"/>
    </location>
</feature>
<dbReference type="InterPro" id="IPR046342">
    <property type="entry name" value="CBS_dom_sf"/>
</dbReference>
<feature type="transmembrane region" description="Helical" evidence="14">
    <location>
        <begin position="12"/>
        <end position="35"/>
    </location>
</feature>
<feature type="binding site" evidence="16">
    <location>
        <position position="162"/>
    </location>
    <ligand>
        <name>Zn(2+)</name>
        <dbReference type="ChEBI" id="CHEBI:29105"/>
        <note>catalytic</note>
    </ligand>
</feature>
<evidence type="ECO:0000313" key="19">
    <source>
        <dbReference type="EMBL" id="KHF25907.1"/>
    </source>
</evidence>
<dbReference type="AlphaFoldDB" id="A0A0B0HBA0"/>
<accession>A0A0B0HBA0</accession>
<keyword evidence="5 14" id="KW-0812">Transmembrane</keyword>
<dbReference type="eggNOG" id="COG1994">
    <property type="taxonomic scope" value="Bacteria"/>
</dbReference>
<evidence type="ECO:0000256" key="2">
    <source>
        <dbReference type="ARBA" id="ARBA00007931"/>
    </source>
</evidence>
<feature type="domain" description="CBS" evidence="18">
    <location>
        <begin position="301"/>
        <end position="356"/>
    </location>
</feature>
<dbReference type="InterPro" id="IPR000644">
    <property type="entry name" value="CBS_dom"/>
</dbReference>
<feature type="transmembrane region" description="Helical" evidence="14">
    <location>
        <begin position="191"/>
        <end position="217"/>
    </location>
</feature>
<evidence type="ECO:0000256" key="7">
    <source>
        <dbReference type="ARBA" id="ARBA00022737"/>
    </source>
</evidence>
<evidence type="ECO:0000256" key="8">
    <source>
        <dbReference type="ARBA" id="ARBA00022801"/>
    </source>
</evidence>
<sequence>MKWSFKLVRVAGIDVYIHATLIILLIWLGLSYWAVEGTLGAALNGVSFILTLFTCVVLHEFGHALTAKRYGIRTQHITLFPIGGLAAMERMPDVPKHEIAVALAGPAVNLIIAILLWFWLTVTNTMISADELTLTGGPFAQRLMLFNIILVVFNLIPAFPMDGGRVLRAVLALRMNHNRATQLAAKVGQGFALWLGLMGLMFNPFLMFIALFVWIGAASEAAAEEMKSTLLGISAGQAMLTDFNVLSSHDRLDRAIQLTLAGSQKDFPVLDGEAIVGVLTQNDLLRGLHEHGAQASVGSWMQTGLQYADKDEPLDEVLERLQSDKCRLFAVIEAGHLAGIVNMDNVIELISIQKALH</sequence>
<dbReference type="EMBL" id="JRAA01000001">
    <property type="protein sequence ID" value="KHF25907.1"/>
    <property type="molecule type" value="Genomic_DNA"/>
</dbReference>
<dbReference type="Pfam" id="PF02163">
    <property type="entry name" value="Peptidase_M50"/>
    <property type="match status" value="2"/>
</dbReference>
<dbReference type="GO" id="GO:0006508">
    <property type="term" value="P:proteolysis"/>
    <property type="evidence" value="ECO:0007669"/>
    <property type="project" value="UniProtKB-KW"/>
</dbReference>
<dbReference type="InterPro" id="IPR016483">
    <property type="entry name" value="UCP006404_Pept_M50_CBS"/>
</dbReference>
<evidence type="ECO:0000313" key="22">
    <source>
        <dbReference type="Proteomes" id="UP000190962"/>
    </source>
</evidence>
<evidence type="ECO:0000256" key="3">
    <source>
        <dbReference type="ARBA" id="ARBA00022475"/>
    </source>
</evidence>
<evidence type="ECO:0000256" key="17">
    <source>
        <dbReference type="PROSITE-ProRule" id="PRU00703"/>
    </source>
</evidence>
<feature type="transmembrane region" description="Helical" evidence="14">
    <location>
        <begin position="99"/>
        <end position="119"/>
    </location>
</feature>
<keyword evidence="13 14" id="KW-0472">Membrane</keyword>
<keyword evidence="10 14" id="KW-1133">Transmembrane helix</keyword>
<keyword evidence="12 17" id="KW-0129">CBS domain</keyword>
<dbReference type="SUPFAM" id="SSF54631">
    <property type="entry name" value="CBS-domain pair"/>
    <property type="match status" value="1"/>
</dbReference>
<dbReference type="PROSITE" id="PS51371">
    <property type="entry name" value="CBS"/>
    <property type="match status" value="2"/>
</dbReference>
<evidence type="ECO:0000259" key="18">
    <source>
        <dbReference type="PROSITE" id="PS51371"/>
    </source>
</evidence>
<dbReference type="EMBL" id="MPNX01000019">
    <property type="protein sequence ID" value="OOY34219.1"/>
    <property type="molecule type" value="Genomic_DNA"/>
</dbReference>
<dbReference type="GO" id="GO:0005886">
    <property type="term" value="C:plasma membrane"/>
    <property type="evidence" value="ECO:0007669"/>
    <property type="project" value="UniProtKB-SubCell"/>
</dbReference>
<feature type="binding site" evidence="16">
    <location>
        <position position="59"/>
    </location>
    <ligand>
        <name>Zn(2+)</name>
        <dbReference type="ChEBI" id="CHEBI:29105"/>
        <note>catalytic</note>
    </ligand>
</feature>
<dbReference type="Proteomes" id="UP000190962">
    <property type="component" value="Unassembled WGS sequence"/>
</dbReference>
<evidence type="ECO:0000256" key="12">
    <source>
        <dbReference type="ARBA" id="ARBA00023122"/>
    </source>
</evidence>
<evidence type="ECO:0000256" key="9">
    <source>
        <dbReference type="ARBA" id="ARBA00022833"/>
    </source>
</evidence>
<dbReference type="GO" id="GO:0008237">
    <property type="term" value="F:metallopeptidase activity"/>
    <property type="evidence" value="ECO:0007669"/>
    <property type="project" value="UniProtKB-UniRule"/>
</dbReference>
<evidence type="ECO:0000256" key="1">
    <source>
        <dbReference type="ARBA" id="ARBA00004651"/>
    </source>
</evidence>
<dbReference type="RefSeq" id="WP_043115599.1">
    <property type="nucleotide sequence ID" value="NZ_JRAA01000001.1"/>
</dbReference>
<dbReference type="OrthoDB" id="8772544at2"/>
<evidence type="ECO:0000256" key="16">
    <source>
        <dbReference type="PIRSR" id="PIRSR006404-2"/>
    </source>
</evidence>
<keyword evidence="4 14" id="KW-0645">Protease</keyword>
<dbReference type="Pfam" id="PF00571">
    <property type="entry name" value="CBS"/>
    <property type="match status" value="2"/>
</dbReference>
<comment type="similarity">
    <text evidence="2 14">Belongs to the peptidase M50B family.</text>
</comment>
<evidence type="ECO:0000256" key="4">
    <source>
        <dbReference type="ARBA" id="ARBA00022670"/>
    </source>
</evidence>
<comment type="cofactor">
    <cofactor evidence="14 16">
        <name>Zn(2+)</name>
        <dbReference type="ChEBI" id="CHEBI:29105"/>
    </cofactor>
    <text evidence="14 16">Binds 1 zinc ion per subunit.</text>
</comment>
<keyword evidence="21" id="KW-1185">Reference proteome</keyword>
<feature type="transmembrane region" description="Helical" evidence="14">
    <location>
        <begin position="41"/>
        <end position="59"/>
    </location>
</feature>
<dbReference type="CDD" id="cd06164">
    <property type="entry name" value="S2P-M50_SpoIVFB_CBS"/>
    <property type="match status" value="1"/>
</dbReference>
<name>A0A0B0HBA0_SOVGS</name>
<dbReference type="SMART" id="SM00116">
    <property type="entry name" value="CBS"/>
    <property type="match status" value="2"/>
</dbReference>
<dbReference type="PANTHER" id="PTHR39188">
    <property type="entry name" value="MEMBRANE-ASSOCIATED ZINC METALLOPROTEASE M50B"/>
    <property type="match status" value="1"/>
</dbReference>
<organism evidence="19 21">
    <name type="scientific">Solemya velum gill symbiont</name>
    <dbReference type="NCBI Taxonomy" id="2340"/>
    <lineage>
        <taxon>Bacteria</taxon>
        <taxon>Pseudomonadati</taxon>
        <taxon>Pseudomonadota</taxon>
        <taxon>Gammaproteobacteria</taxon>
        <taxon>sulfur-oxidizing symbionts</taxon>
    </lineage>
</organism>
<dbReference type="PATRIC" id="fig|2340.3.peg.420"/>
<dbReference type="eggNOG" id="COG0517">
    <property type="taxonomic scope" value="Bacteria"/>
</dbReference>
<keyword evidence="7" id="KW-0677">Repeat</keyword>
<dbReference type="PIRSF" id="PIRSF006404">
    <property type="entry name" value="UCP006404_Pept_M50_CBS"/>
    <property type="match status" value="1"/>
</dbReference>
<keyword evidence="3 14" id="KW-1003">Cell membrane</keyword>
<dbReference type="GeneID" id="86991454"/>
<proteinExistence type="inferred from homology"/>
<keyword evidence="11 14" id="KW-0482">Metalloprotease</keyword>
<evidence type="ECO:0000256" key="15">
    <source>
        <dbReference type="PIRSR" id="PIRSR006404-1"/>
    </source>
</evidence>
<comment type="caution">
    <text evidence="19">The sequence shown here is derived from an EMBL/GenBank/DDBJ whole genome shotgun (WGS) entry which is preliminary data.</text>
</comment>
<keyword evidence="8 14" id="KW-0378">Hydrolase</keyword>
<comment type="subcellular location">
    <subcellularLocation>
        <location evidence="1 14">Cell membrane</location>
        <topology evidence="1 14">Multi-pass membrane protein</topology>
    </subcellularLocation>
</comment>
<gene>
    <name evidence="20" type="ORF">BOV88_11085</name>
    <name evidence="19" type="ORF">JV46_20170</name>
</gene>
<dbReference type="STRING" id="2340.JV46_20170"/>
<reference evidence="20 22" key="2">
    <citation type="submission" date="2016-11" db="EMBL/GenBank/DDBJ databases">
        <title>Mixed transmission modes and dynamic genome evolution in an obligate animal-bacterial symbiosis.</title>
        <authorList>
            <person name="Russell S.L."/>
            <person name="Corbett-Detig R.B."/>
            <person name="Cavanaugh C.M."/>
        </authorList>
    </citation>
    <scope>NUCLEOTIDE SEQUENCE [LARGE SCALE GENOMIC DNA]</scope>
    <source>
        <strain evidence="20">MA-KB16</strain>
    </source>
</reference>
<dbReference type="GO" id="GO:0046872">
    <property type="term" value="F:metal ion binding"/>
    <property type="evidence" value="ECO:0007669"/>
    <property type="project" value="UniProtKB-UniRule"/>
</dbReference>
<evidence type="ECO:0000313" key="21">
    <source>
        <dbReference type="Proteomes" id="UP000030856"/>
    </source>
</evidence>
<dbReference type="InterPro" id="IPR008915">
    <property type="entry name" value="Peptidase_M50"/>
</dbReference>
<dbReference type="Proteomes" id="UP000030856">
    <property type="component" value="Unassembled WGS sequence"/>
</dbReference>
<dbReference type="PANTHER" id="PTHR39188:SF3">
    <property type="entry name" value="STAGE IV SPORULATION PROTEIN FB"/>
    <property type="match status" value="1"/>
</dbReference>
<feature type="binding site" evidence="16">
    <location>
        <position position="63"/>
    </location>
    <ligand>
        <name>Zn(2+)</name>
        <dbReference type="ChEBI" id="CHEBI:29105"/>
        <note>catalytic</note>
    </ligand>
</feature>
<reference evidence="19 21" key="1">
    <citation type="journal article" date="2014" name="BMC Genomics">
        <title>The genome of the intracellular bacterium of the coastal bivalve, Solemya velum: a blueprint for thriving in and out of symbiosis.</title>
        <authorList>
            <person name="Dmytrenko O."/>
            <person name="Russell S.L."/>
            <person name="Loo W.T."/>
            <person name="Fontanez K.M."/>
            <person name="Liao L."/>
            <person name="Roeselers G."/>
            <person name="Sharma R."/>
            <person name="Stewart F.J."/>
            <person name="Newton I.L."/>
            <person name="Woyke T."/>
            <person name="Wu D."/>
            <person name="Lang J.M."/>
            <person name="Eisen J.A."/>
            <person name="Cavanaugh C.M."/>
        </authorList>
    </citation>
    <scope>NUCLEOTIDE SEQUENCE [LARGE SCALE GENOMIC DNA]</scope>
    <source>
        <strain evidence="19 21">WH</strain>
    </source>
</reference>
<keyword evidence="6 14" id="KW-0479">Metal-binding</keyword>
<feature type="active site" evidence="15">
    <location>
        <position position="60"/>
    </location>
</feature>
<evidence type="ECO:0000313" key="20">
    <source>
        <dbReference type="EMBL" id="OOY34219.1"/>
    </source>
</evidence>
<protein>
    <recommendedName>
        <fullName evidence="14">Zinc metalloprotease</fullName>
    </recommendedName>
</protein>
<keyword evidence="9 14" id="KW-0862">Zinc</keyword>
<evidence type="ECO:0000256" key="5">
    <source>
        <dbReference type="ARBA" id="ARBA00022692"/>
    </source>
</evidence>